<reference evidence="2" key="1">
    <citation type="submission" date="2017-09" db="EMBL/GenBank/DDBJ databases">
        <authorList>
            <person name="Varghese N."/>
            <person name="Submissions S."/>
        </authorList>
    </citation>
    <scope>NUCLEOTIDE SEQUENCE [LARGE SCALE GENOMIC DNA]</scope>
    <source>
        <strain evidence="2">DSM 29961</strain>
    </source>
</reference>
<keyword evidence="2" id="KW-1185">Reference proteome</keyword>
<evidence type="ECO:0008006" key="3">
    <source>
        <dbReference type="Google" id="ProtNLM"/>
    </source>
</evidence>
<organism evidence="1 2">
    <name type="scientific">Spirosoma fluviale</name>
    <dbReference type="NCBI Taxonomy" id="1597977"/>
    <lineage>
        <taxon>Bacteria</taxon>
        <taxon>Pseudomonadati</taxon>
        <taxon>Bacteroidota</taxon>
        <taxon>Cytophagia</taxon>
        <taxon>Cytophagales</taxon>
        <taxon>Cytophagaceae</taxon>
        <taxon>Spirosoma</taxon>
    </lineage>
</organism>
<evidence type="ECO:0000313" key="1">
    <source>
        <dbReference type="EMBL" id="SOD92633.1"/>
    </source>
</evidence>
<protein>
    <recommendedName>
        <fullName evidence="3">Peptidase C39 family protein</fullName>
    </recommendedName>
</protein>
<dbReference type="OrthoDB" id="1100563at2"/>
<evidence type="ECO:0000313" key="2">
    <source>
        <dbReference type="Proteomes" id="UP000219452"/>
    </source>
</evidence>
<dbReference type="Proteomes" id="UP000219452">
    <property type="component" value="Unassembled WGS sequence"/>
</dbReference>
<dbReference type="EMBL" id="OCNH01000003">
    <property type="protein sequence ID" value="SOD92633.1"/>
    <property type="molecule type" value="Genomic_DNA"/>
</dbReference>
<accession>A0A286GAT3</accession>
<proteinExistence type="predicted"/>
<name>A0A286GAT3_9BACT</name>
<gene>
    <name evidence="1" type="ORF">SAMN06269250_4079</name>
</gene>
<dbReference type="RefSeq" id="WP_097127839.1">
    <property type="nucleotide sequence ID" value="NZ_OCNH01000003.1"/>
</dbReference>
<sequence>MQLSYNDQIIRVVSLLLTQLKVPFTATSLRDDLETHPDFPSLHAVTGVLRERNIETAAIKLSADQLFTLDAPVLIVPDSDLQEPSLISSINEGYITRQYPDGRVFVSTLADFKATCICLDNCCLVFGFLHCL</sequence>
<dbReference type="AlphaFoldDB" id="A0A286GAT3"/>